<keyword evidence="3" id="KW-0804">Transcription</keyword>
<dbReference type="EMBL" id="BMEO01000001">
    <property type="protein sequence ID" value="GGF84768.1"/>
    <property type="molecule type" value="Genomic_DNA"/>
</dbReference>
<protein>
    <submittedName>
        <fullName evidence="5">MarR family transcriptional regulator</fullName>
    </submittedName>
</protein>
<reference evidence="5" key="1">
    <citation type="journal article" date="2014" name="Int. J. Syst. Evol. Microbiol.">
        <title>Complete genome sequence of Corynebacterium casei LMG S-19264T (=DSM 44701T), isolated from a smear-ripened cheese.</title>
        <authorList>
            <consortium name="US DOE Joint Genome Institute (JGI-PGF)"/>
            <person name="Walter F."/>
            <person name="Albersmeier A."/>
            <person name="Kalinowski J."/>
            <person name="Ruckert C."/>
        </authorList>
    </citation>
    <scope>NUCLEOTIDE SEQUENCE</scope>
    <source>
        <strain evidence="5">CGMCC 1.12181</strain>
    </source>
</reference>
<evidence type="ECO:0000256" key="1">
    <source>
        <dbReference type="ARBA" id="ARBA00023015"/>
    </source>
</evidence>
<evidence type="ECO:0000313" key="6">
    <source>
        <dbReference type="Proteomes" id="UP000605253"/>
    </source>
</evidence>
<dbReference type="InterPro" id="IPR052067">
    <property type="entry name" value="Metal_resp_HTH_trans_reg"/>
</dbReference>
<evidence type="ECO:0000259" key="4">
    <source>
        <dbReference type="PROSITE" id="PS50995"/>
    </source>
</evidence>
<dbReference type="Gene3D" id="1.10.10.10">
    <property type="entry name" value="Winged helix-like DNA-binding domain superfamily/Winged helix DNA-binding domain"/>
    <property type="match status" value="1"/>
</dbReference>
<accession>A0A917FIU7</accession>
<gene>
    <name evidence="5" type="ORF">GCM10011365_02190</name>
</gene>
<dbReference type="SUPFAM" id="SSF46785">
    <property type="entry name" value="Winged helix' DNA-binding domain"/>
    <property type="match status" value="1"/>
</dbReference>
<dbReference type="InterPro" id="IPR000835">
    <property type="entry name" value="HTH_MarR-typ"/>
</dbReference>
<dbReference type="SMART" id="SM00347">
    <property type="entry name" value="HTH_MARR"/>
    <property type="match status" value="1"/>
</dbReference>
<keyword evidence="6" id="KW-1185">Reference proteome</keyword>
<dbReference type="PANTHER" id="PTHR35790">
    <property type="entry name" value="HTH-TYPE TRANSCRIPTIONAL REGULATOR PCHR"/>
    <property type="match status" value="1"/>
</dbReference>
<dbReference type="Pfam" id="PF12802">
    <property type="entry name" value="MarR_2"/>
    <property type="match status" value="1"/>
</dbReference>
<reference evidence="5" key="2">
    <citation type="submission" date="2020-09" db="EMBL/GenBank/DDBJ databases">
        <authorList>
            <person name="Sun Q."/>
            <person name="Zhou Y."/>
        </authorList>
    </citation>
    <scope>NUCLEOTIDE SEQUENCE</scope>
    <source>
        <strain evidence="5">CGMCC 1.12181</strain>
    </source>
</reference>
<comment type="caution">
    <text evidence="5">The sequence shown here is derived from an EMBL/GenBank/DDBJ whole genome shotgun (WGS) entry which is preliminary data.</text>
</comment>
<keyword evidence="2" id="KW-0238">DNA-binding</keyword>
<dbReference type="InterPro" id="IPR036390">
    <property type="entry name" value="WH_DNA-bd_sf"/>
</dbReference>
<dbReference type="GO" id="GO:0003700">
    <property type="term" value="F:DNA-binding transcription factor activity"/>
    <property type="evidence" value="ECO:0007669"/>
    <property type="project" value="InterPro"/>
</dbReference>
<evidence type="ECO:0000256" key="3">
    <source>
        <dbReference type="ARBA" id="ARBA00023163"/>
    </source>
</evidence>
<feature type="domain" description="HTH marR-type" evidence="4">
    <location>
        <begin position="4"/>
        <end position="137"/>
    </location>
</feature>
<dbReference type="PROSITE" id="PS50995">
    <property type="entry name" value="HTH_MARR_2"/>
    <property type="match status" value="1"/>
</dbReference>
<evidence type="ECO:0000313" key="5">
    <source>
        <dbReference type="EMBL" id="GGF84768.1"/>
    </source>
</evidence>
<keyword evidence="1" id="KW-0805">Transcription regulation</keyword>
<dbReference type="AlphaFoldDB" id="A0A917FIU7"/>
<dbReference type="Proteomes" id="UP000605253">
    <property type="component" value="Unassembled WGS sequence"/>
</dbReference>
<name>A0A917FIU7_9GAMM</name>
<organism evidence="5 6">
    <name type="scientific">Marinicella pacifica</name>
    <dbReference type="NCBI Taxonomy" id="1171543"/>
    <lineage>
        <taxon>Bacteria</taxon>
        <taxon>Pseudomonadati</taxon>
        <taxon>Pseudomonadota</taxon>
        <taxon>Gammaproteobacteria</taxon>
        <taxon>Lysobacterales</taxon>
        <taxon>Marinicellaceae</taxon>
        <taxon>Marinicella</taxon>
    </lineage>
</organism>
<dbReference type="RefSeq" id="WP_188363818.1">
    <property type="nucleotide sequence ID" value="NZ_BAABJF010000011.1"/>
</dbReference>
<dbReference type="GO" id="GO:0003677">
    <property type="term" value="F:DNA binding"/>
    <property type="evidence" value="ECO:0007669"/>
    <property type="project" value="UniProtKB-KW"/>
</dbReference>
<evidence type="ECO:0000256" key="2">
    <source>
        <dbReference type="ARBA" id="ARBA00023125"/>
    </source>
</evidence>
<dbReference type="InterPro" id="IPR036388">
    <property type="entry name" value="WH-like_DNA-bd_sf"/>
</dbReference>
<proteinExistence type="predicted"/>
<dbReference type="PANTHER" id="PTHR35790:SF4">
    <property type="entry name" value="HTH-TYPE TRANSCRIPTIONAL REGULATOR PCHR"/>
    <property type="match status" value="1"/>
</dbReference>
<sequence>MDFKHFIPYQLSALSLKISKGLAKHYKSRFNISVPEWRVLVILNNHSDITAKTIAEHTQMDKVPISRALKSLNEKDYIVQKAHPDDARATINRLSERGEDLMAVVIPDAVKYEQFLLGQLSQQERQQLSHLIAKFNRILE</sequence>